<accession>A0ABV9C0P7</accession>
<dbReference type="GO" id="GO:0016746">
    <property type="term" value="F:acyltransferase activity"/>
    <property type="evidence" value="ECO:0007669"/>
    <property type="project" value="UniProtKB-KW"/>
</dbReference>
<name>A0ABV9C0P7_9GAMM</name>
<comment type="caution">
    <text evidence="4">The sequence shown here is derived from an EMBL/GenBank/DDBJ whole genome shotgun (WGS) entry which is preliminary data.</text>
</comment>
<organism evidence="4 5">
    <name type="scientific">Dyella halodurans</name>
    <dbReference type="NCBI Taxonomy" id="1920171"/>
    <lineage>
        <taxon>Bacteria</taxon>
        <taxon>Pseudomonadati</taxon>
        <taxon>Pseudomonadota</taxon>
        <taxon>Gammaproteobacteria</taxon>
        <taxon>Lysobacterales</taxon>
        <taxon>Rhodanobacteraceae</taxon>
        <taxon>Dyella</taxon>
    </lineage>
</organism>
<evidence type="ECO:0000313" key="5">
    <source>
        <dbReference type="Proteomes" id="UP001595961"/>
    </source>
</evidence>
<dbReference type="Gene3D" id="3.40.630.30">
    <property type="match status" value="1"/>
</dbReference>
<protein>
    <submittedName>
        <fullName evidence="4">GNAT family N-acetyltransferase</fullName>
        <ecNumber evidence="4">2.3.-.-</ecNumber>
    </submittedName>
</protein>
<dbReference type="PANTHER" id="PTHR43877">
    <property type="entry name" value="AMINOALKYLPHOSPHONATE N-ACETYLTRANSFERASE-RELATED-RELATED"/>
    <property type="match status" value="1"/>
</dbReference>
<sequence>MLRIRLAGLSDAGLMTDLRCTFLEELGQRLEDGFADHLRSWIDEALADGRLQVWLAELDGRVAGCVAVNPYPRMPSAYYPRGLGWHLHNVYVKPAHRKAGIALALLSAVGAAAREQGVDVLSLRTEPQARALYERFGFSTAVDAMSMSLV</sequence>
<dbReference type="Pfam" id="PF00583">
    <property type="entry name" value="Acetyltransf_1"/>
    <property type="match status" value="1"/>
</dbReference>
<evidence type="ECO:0000256" key="1">
    <source>
        <dbReference type="ARBA" id="ARBA00022679"/>
    </source>
</evidence>
<evidence type="ECO:0000259" key="3">
    <source>
        <dbReference type="PROSITE" id="PS51186"/>
    </source>
</evidence>
<keyword evidence="1 4" id="KW-0808">Transferase</keyword>
<dbReference type="SUPFAM" id="SSF55729">
    <property type="entry name" value="Acyl-CoA N-acyltransferases (Nat)"/>
    <property type="match status" value="1"/>
</dbReference>
<dbReference type="CDD" id="cd04301">
    <property type="entry name" value="NAT_SF"/>
    <property type="match status" value="1"/>
</dbReference>
<dbReference type="InterPro" id="IPR000182">
    <property type="entry name" value="GNAT_dom"/>
</dbReference>
<dbReference type="EC" id="2.3.-.-" evidence="4"/>
<keyword evidence="2 4" id="KW-0012">Acyltransferase</keyword>
<dbReference type="InterPro" id="IPR050832">
    <property type="entry name" value="Bact_Acetyltransf"/>
</dbReference>
<gene>
    <name evidence="4" type="ORF">ACFO5W_07895</name>
</gene>
<proteinExistence type="predicted"/>
<dbReference type="InterPro" id="IPR016181">
    <property type="entry name" value="Acyl_CoA_acyltransferase"/>
</dbReference>
<dbReference type="RefSeq" id="WP_266151310.1">
    <property type="nucleotide sequence ID" value="NZ_CP064028.1"/>
</dbReference>
<dbReference type="Proteomes" id="UP001595961">
    <property type="component" value="Unassembled WGS sequence"/>
</dbReference>
<reference evidence="5" key="1">
    <citation type="journal article" date="2019" name="Int. J. Syst. Evol. Microbiol.">
        <title>The Global Catalogue of Microorganisms (GCM) 10K type strain sequencing project: providing services to taxonomists for standard genome sequencing and annotation.</title>
        <authorList>
            <consortium name="The Broad Institute Genomics Platform"/>
            <consortium name="The Broad Institute Genome Sequencing Center for Infectious Disease"/>
            <person name="Wu L."/>
            <person name="Ma J."/>
        </authorList>
    </citation>
    <scope>NUCLEOTIDE SEQUENCE [LARGE SCALE GENOMIC DNA]</scope>
    <source>
        <strain evidence="5">CCM 4481</strain>
    </source>
</reference>
<feature type="domain" description="N-acetyltransferase" evidence="3">
    <location>
        <begin position="2"/>
        <end position="150"/>
    </location>
</feature>
<evidence type="ECO:0000256" key="2">
    <source>
        <dbReference type="ARBA" id="ARBA00023315"/>
    </source>
</evidence>
<dbReference type="EMBL" id="JBHSGA010000013">
    <property type="protein sequence ID" value="MFC4526559.1"/>
    <property type="molecule type" value="Genomic_DNA"/>
</dbReference>
<evidence type="ECO:0000313" key="4">
    <source>
        <dbReference type="EMBL" id="MFC4526559.1"/>
    </source>
</evidence>
<dbReference type="PROSITE" id="PS51186">
    <property type="entry name" value="GNAT"/>
    <property type="match status" value="1"/>
</dbReference>
<keyword evidence="5" id="KW-1185">Reference proteome</keyword>